<dbReference type="Gene3D" id="1.20.1280.50">
    <property type="match status" value="1"/>
</dbReference>
<dbReference type="PANTHER" id="PTHR45752">
    <property type="entry name" value="LEUCINE-RICH REPEAT-CONTAINING"/>
    <property type="match status" value="1"/>
</dbReference>
<organism evidence="2 3">
    <name type="scientific">Chlamydomonas eustigma</name>
    <dbReference type="NCBI Taxonomy" id="1157962"/>
    <lineage>
        <taxon>Eukaryota</taxon>
        <taxon>Viridiplantae</taxon>
        <taxon>Chlorophyta</taxon>
        <taxon>core chlorophytes</taxon>
        <taxon>Chlorophyceae</taxon>
        <taxon>CS clade</taxon>
        <taxon>Chlamydomonadales</taxon>
        <taxon>Chlamydomonadaceae</taxon>
        <taxon>Chlamydomonas</taxon>
    </lineage>
</organism>
<dbReference type="PANTHER" id="PTHR45752:SF195">
    <property type="entry name" value="LEUCINE-RICH REPEAT (LRR) FAMILY PROTEIN-RELATED"/>
    <property type="match status" value="1"/>
</dbReference>
<evidence type="ECO:0008006" key="4">
    <source>
        <dbReference type="Google" id="ProtNLM"/>
    </source>
</evidence>
<evidence type="ECO:0000313" key="2">
    <source>
        <dbReference type="EMBL" id="GAX76192.1"/>
    </source>
</evidence>
<keyword evidence="3" id="KW-1185">Reference proteome</keyword>
<comment type="subcellular location">
    <subcellularLocation>
        <location evidence="1">Cytoplasm</location>
        <location evidence="1">Cytoskeleton</location>
        <location evidence="1">Cilium axoneme</location>
    </subcellularLocation>
</comment>
<dbReference type="Gene3D" id="3.80.10.10">
    <property type="entry name" value="Ribonuclease Inhibitor"/>
    <property type="match status" value="1"/>
</dbReference>
<evidence type="ECO:0000256" key="1">
    <source>
        <dbReference type="ARBA" id="ARBA00004430"/>
    </source>
</evidence>
<name>A0A250WZY3_9CHLO</name>
<sequence length="618" mass="69669">MRGIHALPDEMLLKILSFLPEFGPIWASEEIPLCRCLPYTCFDDDRNDDPLQGIRRVPFLQQVCKHWKSLLDSQRALELLNNHVVIDLGHELLNGIYYPLRFQSTQITDEEFYSRFDRSFLPASKIINYVRKRRHVLKALTINVEGFWSQYMDGDHEVGNHAEFDENILCFLLGMVSERLQELNMYNRYCRLQLNSGLESGIWSSISSCTSLTKLSINGQGPGSLSNVQEIPKRCLVAISQLKNLTYLNLTSFDPGPAVMDIPEAWSSLSCLTDLELSMPFNRLVLPGWCHILPLRRLHLSTLYIPSGVAGGAFPEFFEHSRGDLHVTSKLTNLEVLSLQGYRISERLGIDLLPVGGGPRLYLSRLYLPSLSALAPQLKVVSLTGCGFTRLPLHIFQLKNLEILDLSGNTSVWILGPMAPFLDLFPCLRLLDLRGVAPWRNGVRTPGGANFPYAAEELQQLIGLKDPRLLQLLLGPVDPRGSSLLENHVTCNEREGAGAGWQKGRQEDDLLLSQTYSFDKVLESEKESKTSADSFNSYCASPSSQEWHSNTHSPKEQMIEHMTEGKRYLESRPPWRPGVRGSLSIQHNIEDLPDWRCPSAGDRHGPGPWMLMDAYGLS</sequence>
<dbReference type="Proteomes" id="UP000232323">
    <property type="component" value="Unassembled WGS sequence"/>
</dbReference>
<dbReference type="SUPFAM" id="SSF52047">
    <property type="entry name" value="RNI-like"/>
    <property type="match status" value="1"/>
</dbReference>
<protein>
    <recommendedName>
        <fullName evidence="4">F-box domain-containing protein</fullName>
    </recommendedName>
</protein>
<dbReference type="AlphaFoldDB" id="A0A250WZY3"/>
<dbReference type="GO" id="GO:0005930">
    <property type="term" value="C:axoneme"/>
    <property type="evidence" value="ECO:0007669"/>
    <property type="project" value="UniProtKB-SubCell"/>
</dbReference>
<dbReference type="EMBL" id="BEGY01000016">
    <property type="protein sequence ID" value="GAX76192.1"/>
    <property type="molecule type" value="Genomic_DNA"/>
</dbReference>
<accession>A0A250WZY3</accession>
<proteinExistence type="predicted"/>
<evidence type="ECO:0000313" key="3">
    <source>
        <dbReference type="Proteomes" id="UP000232323"/>
    </source>
</evidence>
<comment type="caution">
    <text evidence="2">The sequence shown here is derived from an EMBL/GenBank/DDBJ whole genome shotgun (WGS) entry which is preliminary data.</text>
</comment>
<dbReference type="InterPro" id="IPR050715">
    <property type="entry name" value="LRR-SigEffector_domain"/>
</dbReference>
<dbReference type="InterPro" id="IPR032675">
    <property type="entry name" value="LRR_dom_sf"/>
</dbReference>
<gene>
    <name evidence="2" type="ORF">CEUSTIGMA_g3636.t1</name>
</gene>
<dbReference type="OrthoDB" id="10574570at2759"/>
<reference evidence="2 3" key="1">
    <citation type="submission" date="2017-08" db="EMBL/GenBank/DDBJ databases">
        <title>Acidophilic green algal genome provides insights into adaptation to an acidic environment.</title>
        <authorList>
            <person name="Hirooka S."/>
            <person name="Hirose Y."/>
            <person name="Kanesaki Y."/>
            <person name="Higuchi S."/>
            <person name="Fujiwara T."/>
            <person name="Onuma R."/>
            <person name="Era A."/>
            <person name="Ohbayashi R."/>
            <person name="Uzuka A."/>
            <person name="Nozaki H."/>
            <person name="Yoshikawa H."/>
            <person name="Miyagishima S.Y."/>
        </authorList>
    </citation>
    <scope>NUCLEOTIDE SEQUENCE [LARGE SCALE GENOMIC DNA]</scope>
    <source>
        <strain evidence="2 3">NIES-2499</strain>
    </source>
</reference>